<dbReference type="InterPro" id="IPR006026">
    <property type="entry name" value="Peptidase_Metallo"/>
</dbReference>
<protein>
    <recommendedName>
        <fullName evidence="1">Peptidase metallopeptidase domain-containing protein</fullName>
    </recommendedName>
</protein>
<proteinExistence type="predicted"/>
<dbReference type="SMART" id="SM00235">
    <property type="entry name" value="ZnMc"/>
    <property type="match status" value="1"/>
</dbReference>
<evidence type="ECO:0000313" key="2">
    <source>
        <dbReference type="EMBL" id="GAU97396.1"/>
    </source>
</evidence>
<dbReference type="Pfam" id="PF01400">
    <property type="entry name" value="Astacin"/>
    <property type="match status" value="1"/>
</dbReference>
<organism evidence="2 3">
    <name type="scientific">Ramazzottius varieornatus</name>
    <name type="common">Water bear</name>
    <name type="synonym">Tardigrade</name>
    <dbReference type="NCBI Taxonomy" id="947166"/>
    <lineage>
        <taxon>Eukaryota</taxon>
        <taxon>Metazoa</taxon>
        <taxon>Ecdysozoa</taxon>
        <taxon>Tardigrada</taxon>
        <taxon>Eutardigrada</taxon>
        <taxon>Parachela</taxon>
        <taxon>Hypsibioidea</taxon>
        <taxon>Ramazzottiidae</taxon>
        <taxon>Ramazzottius</taxon>
    </lineage>
</organism>
<gene>
    <name evidence="2" type="primary">RvY_08703-1</name>
    <name evidence="2" type="synonym">RvY_08703.1</name>
    <name evidence="2" type="ORF">RvY_08703</name>
</gene>
<name>A0A1D1V6T2_RAMVA</name>
<dbReference type="GO" id="GO:0006508">
    <property type="term" value="P:proteolysis"/>
    <property type="evidence" value="ECO:0007669"/>
    <property type="project" value="InterPro"/>
</dbReference>
<comment type="caution">
    <text evidence="2">The sequence shown here is derived from an EMBL/GenBank/DDBJ whole genome shotgun (WGS) entry which is preliminary data.</text>
</comment>
<dbReference type="AlphaFoldDB" id="A0A1D1V6T2"/>
<dbReference type="PANTHER" id="PTHR10127:SF883">
    <property type="entry name" value="ZINC METALLOPROTEINASE NAS-8"/>
    <property type="match status" value="1"/>
</dbReference>
<dbReference type="InterPro" id="IPR001506">
    <property type="entry name" value="Peptidase_M12A"/>
</dbReference>
<keyword evidence="3" id="KW-1185">Reference proteome</keyword>
<dbReference type="SUPFAM" id="SSF55486">
    <property type="entry name" value="Metalloproteases ('zincins'), catalytic domain"/>
    <property type="match status" value="1"/>
</dbReference>
<accession>A0A1D1V6T2</accession>
<dbReference type="PANTHER" id="PTHR10127">
    <property type="entry name" value="DISCOIDIN, CUB, EGF, LAMININ , AND ZINC METALLOPROTEASE DOMAIN CONTAINING"/>
    <property type="match status" value="1"/>
</dbReference>
<evidence type="ECO:0000313" key="3">
    <source>
        <dbReference type="Proteomes" id="UP000186922"/>
    </source>
</evidence>
<dbReference type="GO" id="GO:0008270">
    <property type="term" value="F:zinc ion binding"/>
    <property type="evidence" value="ECO:0007669"/>
    <property type="project" value="InterPro"/>
</dbReference>
<dbReference type="GO" id="GO:0004222">
    <property type="term" value="F:metalloendopeptidase activity"/>
    <property type="evidence" value="ECO:0007669"/>
    <property type="project" value="InterPro"/>
</dbReference>
<evidence type="ECO:0000259" key="1">
    <source>
        <dbReference type="SMART" id="SM00235"/>
    </source>
</evidence>
<dbReference type="Gene3D" id="3.40.390.10">
    <property type="entry name" value="Collagenase (Catalytic Domain)"/>
    <property type="match status" value="1"/>
</dbReference>
<sequence>MSILIARFCIPKFPCRSRLLCLPSASVGNQKYRYLERWTKVGHRLAEEKSDTRQLAEACALTTFDSIPDGLEILGISTLMSTLYGTTCVINSDPLFVRWPNQVIPYILYPGDYSTAEQSLIKSAMSQVTSDMGSCLRFQELTSAPTNRQNFVIISKTGGPGIPSKSCFTYPGMINGQNGRGQYMAVQAGPNGCLSSVRQVMRMLMSLAGIRFEHNKPNRDAYITVNTPLATSVATSLGVFTTYDPAKVISNRDDYDYFSVTNLDAATFSQTGAPVISSKTSSQLFNTGRLSLKDCQCLSFLYSCTVTCPNVYGSLPLPTQNTLSTPATGPTPNSVPTTTAATTTAATTMAATTIAATPPLVPPGGGFPPLVDGG</sequence>
<reference evidence="2 3" key="1">
    <citation type="journal article" date="2016" name="Nat. Commun.">
        <title>Extremotolerant tardigrade genome and improved radiotolerance of human cultured cells by tardigrade-unique protein.</title>
        <authorList>
            <person name="Hashimoto T."/>
            <person name="Horikawa D.D."/>
            <person name="Saito Y."/>
            <person name="Kuwahara H."/>
            <person name="Kozuka-Hata H."/>
            <person name="Shin-I T."/>
            <person name="Minakuchi Y."/>
            <person name="Ohishi K."/>
            <person name="Motoyama A."/>
            <person name="Aizu T."/>
            <person name="Enomoto A."/>
            <person name="Kondo K."/>
            <person name="Tanaka S."/>
            <person name="Hara Y."/>
            <person name="Koshikawa S."/>
            <person name="Sagara H."/>
            <person name="Miura T."/>
            <person name="Yokobori S."/>
            <person name="Miyagawa K."/>
            <person name="Suzuki Y."/>
            <person name="Kubo T."/>
            <person name="Oyama M."/>
            <person name="Kohara Y."/>
            <person name="Fujiyama A."/>
            <person name="Arakawa K."/>
            <person name="Katayama T."/>
            <person name="Toyoda A."/>
            <person name="Kunieda T."/>
        </authorList>
    </citation>
    <scope>NUCLEOTIDE SEQUENCE [LARGE SCALE GENOMIC DNA]</scope>
    <source>
        <strain evidence="2 3">YOKOZUNA-1</strain>
    </source>
</reference>
<dbReference type="Proteomes" id="UP000186922">
    <property type="component" value="Unassembled WGS sequence"/>
</dbReference>
<dbReference type="EMBL" id="BDGG01000004">
    <property type="protein sequence ID" value="GAU97396.1"/>
    <property type="molecule type" value="Genomic_DNA"/>
</dbReference>
<dbReference type="InterPro" id="IPR024079">
    <property type="entry name" value="MetalloPept_cat_dom_sf"/>
</dbReference>
<dbReference type="OrthoDB" id="291007at2759"/>
<feature type="domain" description="Peptidase metallopeptidase" evidence="1">
    <location>
        <begin position="95"/>
        <end position="245"/>
    </location>
</feature>